<evidence type="ECO:0000313" key="3">
    <source>
        <dbReference type="Proteomes" id="UP000048908"/>
    </source>
</evidence>
<evidence type="ECO:0000259" key="1">
    <source>
        <dbReference type="Pfam" id="PF13614"/>
    </source>
</evidence>
<evidence type="ECO:0000313" key="2">
    <source>
        <dbReference type="EMBL" id="CTQ33740.1"/>
    </source>
</evidence>
<gene>
    <name evidence="2" type="primary">soj_3</name>
    <name evidence="2" type="ORF">JAN5088_02526</name>
</gene>
<dbReference type="PANTHER" id="PTHR13696:SF52">
    <property type="entry name" value="PARA FAMILY PROTEIN CT_582"/>
    <property type="match status" value="1"/>
</dbReference>
<dbReference type="PANTHER" id="PTHR13696">
    <property type="entry name" value="P-LOOP CONTAINING NUCLEOSIDE TRIPHOSPHATE HYDROLASE"/>
    <property type="match status" value="1"/>
</dbReference>
<dbReference type="Pfam" id="PF13614">
    <property type="entry name" value="AAA_31"/>
    <property type="match status" value="1"/>
</dbReference>
<protein>
    <submittedName>
        <fullName evidence="2">Sporulation initiation inhibitor protein soj</fullName>
    </submittedName>
</protein>
<dbReference type="InterPro" id="IPR050678">
    <property type="entry name" value="DNA_Partitioning_ATPase"/>
</dbReference>
<dbReference type="RefSeq" id="WP_074962473.1">
    <property type="nucleotide sequence ID" value="NZ_CXPG01000020.1"/>
</dbReference>
<proteinExistence type="predicted"/>
<sequence>MTERIAIFNHKGGVGKTVSAYNIGWKYTEKGKKVLLVDGDSQVNLSAMVLGTDRFDAYYEDANTRSKNIKDGVLPVFDGQPSAIEPFDCPTATNNDELFLLPGHPELSIYEGQLSLAQETAGSLSALKNLPGALSELVSEIEEYHDIDITLIDLNPGLGAINQNFLMFCSSFIVPTNPDPFSAMAVKTLGEYLTRWTNWKKMHLDRFESAEYRLPGTVPKFLGTLNSRFNKHSSKAAKKFDERIRLVDGVVKDQLFPRLQKNGMTYKKSCYKAAYEEWQAELRYDIEGIYALARIPDFQSLIHYANEDEVPVFSMDRAALSAKGLYGNALDNAVKNAESFNLIFNAIVEKIEILLDEDCSR</sequence>
<dbReference type="InterPro" id="IPR027417">
    <property type="entry name" value="P-loop_NTPase"/>
</dbReference>
<organism evidence="2 3">
    <name type="scientific">Jannaschia rubra</name>
    <dbReference type="NCBI Taxonomy" id="282197"/>
    <lineage>
        <taxon>Bacteria</taxon>
        <taxon>Pseudomonadati</taxon>
        <taxon>Pseudomonadota</taxon>
        <taxon>Alphaproteobacteria</taxon>
        <taxon>Rhodobacterales</taxon>
        <taxon>Roseobacteraceae</taxon>
        <taxon>Jannaschia</taxon>
    </lineage>
</organism>
<dbReference type="CDD" id="cd02042">
    <property type="entry name" value="ParAB_family"/>
    <property type="match status" value="1"/>
</dbReference>
<accession>A0A0M6XRN3</accession>
<dbReference type="STRING" id="282197.SAMN04488517_102574"/>
<name>A0A0M6XRN3_9RHOB</name>
<dbReference type="InterPro" id="IPR025669">
    <property type="entry name" value="AAA_dom"/>
</dbReference>
<dbReference type="OrthoDB" id="9777757at2"/>
<dbReference type="Gene3D" id="3.40.50.300">
    <property type="entry name" value="P-loop containing nucleotide triphosphate hydrolases"/>
    <property type="match status" value="1"/>
</dbReference>
<dbReference type="AlphaFoldDB" id="A0A0M6XRN3"/>
<keyword evidence="3" id="KW-1185">Reference proteome</keyword>
<dbReference type="EMBL" id="CXPG01000020">
    <property type="protein sequence ID" value="CTQ33740.1"/>
    <property type="molecule type" value="Genomic_DNA"/>
</dbReference>
<feature type="domain" description="AAA" evidence="1">
    <location>
        <begin position="4"/>
        <end position="197"/>
    </location>
</feature>
<dbReference type="Proteomes" id="UP000048908">
    <property type="component" value="Unassembled WGS sequence"/>
</dbReference>
<dbReference type="SUPFAM" id="SSF52540">
    <property type="entry name" value="P-loop containing nucleoside triphosphate hydrolases"/>
    <property type="match status" value="1"/>
</dbReference>
<reference evidence="2 3" key="1">
    <citation type="submission" date="2015-07" db="EMBL/GenBank/DDBJ databases">
        <authorList>
            <person name="Noorani M."/>
        </authorList>
    </citation>
    <scope>NUCLEOTIDE SEQUENCE [LARGE SCALE GENOMIC DNA]</scope>
    <source>
        <strain evidence="2 3">CECT 5088</strain>
    </source>
</reference>